<evidence type="ECO:0000313" key="2">
    <source>
        <dbReference type="Proteomes" id="UP000828941"/>
    </source>
</evidence>
<protein>
    <submittedName>
        <fullName evidence="1">Uncharacterized protein</fullName>
    </submittedName>
</protein>
<gene>
    <name evidence="1" type="ORF">L6164_031693</name>
</gene>
<accession>A0ACB9LGR4</accession>
<organism evidence="1 2">
    <name type="scientific">Bauhinia variegata</name>
    <name type="common">Purple orchid tree</name>
    <name type="synonym">Phanera variegata</name>
    <dbReference type="NCBI Taxonomy" id="167791"/>
    <lineage>
        <taxon>Eukaryota</taxon>
        <taxon>Viridiplantae</taxon>
        <taxon>Streptophyta</taxon>
        <taxon>Embryophyta</taxon>
        <taxon>Tracheophyta</taxon>
        <taxon>Spermatophyta</taxon>
        <taxon>Magnoliopsida</taxon>
        <taxon>eudicotyledons</taxon>
        <taxon>Gunneridae</taxon>
        <taxon>Pentapetalae</taxon>
        <taxon>rosids</taxon>
        <taxon>fabids</taxon>
        <taxon>Fabales</taxon>
        <taxon>Fabaceae</taxon>
        <taxon>Cercidoideae</taxon>
        <taxon>Cercideae</taxon>
        <taxon>Bauhiniinae</taxon>
        <taxon>Bauhinia</taxon>
    </lineage>
</organism>
<reference evidence="1 2" key="1">
    <citation type="journal article" date="2022" name="DNA Res.">
        <title>Chromosomal-level genome assembly of the orchid tree Bauhinia variegata (Leguminosae; Cercidoideae) supports the allotetraploid origin hypothesis of Bauhinia.</title>
        <authorList>
            <person name="Zhong Y."/>
            <person name="Chen Y."/>
            <person name="Zheng D."/>
            <person name="Pang J."/>
            <person name="Liu Y."/>
            <person name="Luo S."/>
            <person name="Meng S."/>
            <person name="Qian L."/>
            <person name="Wei D."/>
            <person name="Dai S."/>
            <person name="Zhou R."/>
        </authorList>
    </citation>
    <scope>NUCLEOTIDE SEQUENCE [LARGE SCALE GENOMIC DNA]</scope>
    <source>
        <strain evidence="1">BV-YZ2020</strain>
    </source>
</reference>
<name>A0ACB9LGR4_BAUVA</name>
<dbReference type="EMBL" id="CM039437">
    <property type="protein sequence ID" value="KAI4308637.1"/>
    <property type="molecule type" value="Genomic_DNA"/>
</dbReference>
<comment type="caution">
    <text evidence="1">The sequence shown here is derived from an EMBL/GenBank/DDBJ whole genome shotgun (WGS) entry which is preliminary data.</text>
</comment>
<dbReference type="Proteomes" id="UP000828941">
    <property type="component" value="Chromosome 12"/>
</dbReference>
<proteinExistence type="predicted"/>
<sequence>MKSLCCDPTPASSFENLKELELRECPSLKSLFTLAVAQSLKMLQALMIIECDRLKHIISDADADKDDQKSISAFPKLEQLFVKDCVDLECLGGHCSFNLCKLKRLFIESCSRAKSLFTASTARTMTSLEELIIRKCDSLEEVFGICHDEDSQALTLPRLKILTLIELPKLVKVSHEFKLQRVINVLVEGRPMFLQGAINDTVKGPPMFPQGAINGKVMGPPMFYGPNANFRPQDRIPDEIKCITDTTRHVGAFFPVFTKLTIRRLHDMESSWIDRAPTSSFVKLKELELYDCPSLKSLFTVAVAQSLEMLHVMMITKCNSLQHIITTDDDQKSISAFPNLQVLYVCDCENLEHLGGHWSFNLCNLKRIFIQSCSRVKSLFTTSTAKTMTSLDELIIKNCDSLVEVFGVPRGEESQALMLPRLKMLALVKLPNLIVVSHEFVLQRAINVVVDGRYTPMFPGPVGGFQNFLSQNPDEINCITDTTRHVGAFFPGFTKLAIRRLHSMESLCWGPTQAGSFHKIKELEFSDCPSLKSLFTVAVAQSLQMLQILKITECRRLKHIIGDADVNAKEEIITVDDHQKCTNAFPKLELLMVQECKDLEYLGGHWLLNLCSLKKLNVTYCRSLKSLFTLSTAKTMTSLEELFIKKCSSLKEVFGVPSGEDGGALALPGLKMITFIRLPNLIEVSHEFRLQHVINAVVKDCPKFHGPVDYFQNLTQGQNPELDSESEFETESESEFEFETESEEEEELTIGQSIARSQESCEVHNAQAGTSNMSNTASSSGEVDAVQGSSTNISKEHRDVKQTSSVASLAATNQDVTSSTLITPLDQEHQTPAIKASNTNEATAVQRSSTKEDRDFIPQTSLAQDANLNGEDQRDSSKKEMGSTYNLPMHHGENVENGDDHSASKIKGTATEEPRLQTVKEPVQVEATLKIDQSVHGINFRKGEDMVRQEHDTSSNAENAARDTSKEYVQEHFPISEKYSAATSLLGGKDFDSKIATNQDANLSTSLAKTNPEYQTQEVITGVGGQLHTTGLYARIIPIGTLDKLQEHDIPPTGSLHLIEIIGETTMVSAQKGLQSEKSTVEISSLELVEKAFDSQPISMDHQDEAFEVNKVSPGDMPTGLDLHVATEQDKNELHFDNVNTGTGSSGKATLELPSSLPVAQNVDIATPSVIPAPIQTPASSVSFASLQALPTQVEPMMCSTNGKFFMIPDEEYATFRDIVAIKKKHIPLLEKAISSYPSLWAWHEKPMRPKMKQFGYSVLGDMLEFLESTKWTDLTEERKAEFLSLLDELEILGFDTQWLTNTCVRIKKSNAMNRMKMLEQQAMALKSELQKTKLELDGIEVELKNLNNFIGF</sequence>
<keyword evidence="2" id="KW-1185">Reference proteome</keyword>
<evidence type="ECO:0000313" key="1">
    <source>
        <dbReference type="EMBL" id="KAI4308637.1"/>
    </source>
</evidence>